<protein>
    <submittedName>
        <fullName evidence="2">Uncharacterized protein</fullName>
    </submittedName>
</protein>
<evidence type="ECO:0000313" key="2">
    <source>
        <dbReference type="WBParaSite" id="nRc.2.0.1.t00853-RA"/>
    </source>
</evidence>
<organism evidence="1 2">
    <name type="scientific">Romanomermis culicivorax</name>
    <name type="common">Nematode worm</name>
    <dbReference type="NCBI Taxonomy" id="13658"/>
    <lineage>
        <taxon>Eukaryota</taxon>
        <taxon>Metazoa</taxon>
        <taxon>Ecdysozoa</taxon>
        <taxon>Nematoda</taxon>
        <taxon>Enoplea</taxon>
        <taxon>Dorylaimia</taxon>
        <taxon>Mermithida</taxon>
        <taxon>Mermithoidea</taxon>
        <taxon>Mermithidae</taxon>
        <taxon>Romanomermis</taxon>
    </lineage>
</organism>
<proteinExistence type="predicted"/>
<evidence type="ECO:0000313" key="1">
    <source>
        <dbReference type="Proteomes" id="UP000887565"/>
    </source>
</evidence>
<dbReference type="WBParaSite" id="nRc.2.0.1.t00853-RA">
    <property type="protein sequence ID" value="nRc.2.0.1.t00853-RA"/>
    <property type="gene ID" value="nRc.2.0.1.g00853"/>
</dbReference>
<dbReference type="AlphaFoldDB" id="A0A915HGW0"/>
<dbReference type="Proteomes" id="UP000887565">
    <property type="component" value="Unplaced"/>
</dbReference>
<sequence length="95" mass="10708">MNITVQTLCVNGDNIGEYRRQIEVVVDNRGDCDCFGSSGCYDSHGGHEGRHGHQNGWSRSWDYNRDRWYCVDGMMRCTFAIGEEKEDSHCGAAIA</sequence>
<accession>A0A915HGW0</accession>
<name>A0A915HGW0_ROMCU</name>
<keyword evidence="1" id="KW-1185">Reference proteome</keyword>
<reference evidence="2" key="1">
    <citation type="submission" date="2022-11" db="UniProtKB">
        <authorList>
            <consortium name="WormBaseParasite"/>
        </authorList>
    </citation>
    <scope>IDENTIFICATION</scope>
</reference>